<proteinExistence type="predicted"/>
<dbReference type="Proteomes" id="UP001328425">
    <property type="component" value="Unassembled WGS sequence"/>
</dbReference>
<evidence type="ECO:0000256" key="1">
    <source>
        <dbReference type="ARBA" id="ARBA00022729"/>
    </source>
</evidence>
<name>A0ABU7X9T4_9FIRM</name>
<reference evidence="4 5" key="1">
    <citation type="submission" date="2022-11" db="EMBL/GenBank/DDBJ databases">
        <title>The First Case of Preauricular Fistular Abscess Caused by Peptoniphilus grossensis.</title>
        <authorList>
            <person name="Byun J.-H."/>
        </authorList>
    </citation>
    <scope>NUCLEOTIDE SEQUENCE [LARGE SCALE GENOMIC DNA]</scope>
    <source>
        <strain evidence="4 5">GYB008</strain>
    </source>
</reference>
<dbReference type="EMBL" id="JARBCY010000022">
    <property type="protein sequence ID" value="MEF3317687.1"/>
    <property type="molecule type" value="Genomic_DNA"/>
</dbReference>
<dbReference type="PROSITE" id="PS51257">
    <property type="entry name" value="PROKAR_LIPOPROTEIN"/>
    <property type="match status" value="1"/>
</dbReference>
<evidence type="ECO:0000313" key="5">
    <source>
        <dbReference type="Proteomes" id="UP001328425"/>
    </source>
</evidence>
<dbReference type="Pfam" id="PF16729">
    <property type="entry name" value="DUF5067"/>
    <property type="match status" value="1"/>
</dbReference>
<keyword evidence="1 2" id="KW-0732">Signal</keyword>
<evidence type="ECO:0000259" key="3">
    <source>
        <dbReference type="Pfam" id="PF16729"/>
    </source>
</evidence>
<feature type="chain" id="PRO_5045962682" evidence="2">
    <location>
        <begin position="25"/>
        <end position="201"/>
    </location>
</feature>
<dbReference type="RefSeq" id="WP_332086935.1">
    <property type="nucleotide sequence ID" value="NZ_JARBCY010000022.1"/>
</dbReference>
<gene>
    <name evidence="4" type="ORF">PV361_03090</name>
</gene>
<accession>A0ABU7X9T4</accession>
<dbReference type="InterPro" id="IPR031989">
    <property type="entry name" value="DUF5067"/>
</dbReference>
<feature type="domain" description="DUF5067" evidence="3">
    <location>
        <begin position="52"/>
        <end position="173"/>
    </location>
</feature>
<evidence type="ECO:0000313" key="4">
    <source>
        <dbReference type="EMBL" id="MEF3317687.1"/>
    </source>
</evidence>
<organism evidence="4 5">
    <name type="scientific">Peptoniphilus grossensis</name>
    <dbReference type="NCBI Taxonomy" id="1465756"/>
    <lineage>
        <taxon>Bacteria</taxon>
        <taxon>Bacillati</taxon>
        <taxon>Bacillota</taxon>
        <taxon>Tissierellia</taxon>
        <taxon>Tissierellales</taxon>
        <taxon>Peptoniphilaceae</taxon>
        <taxon>Peptoniphilus</taxon>
    </lineage>
</organism>
<feature type="signal peptide" evidence="2">
    <location>
        <begin position="1"/>
        <end position="24"/>
    </location>
</feature>
<sequence length="201" mass="22466">MKKSKIKILSLLLALILMTMTLGACGNETGGETGGPDDVAEKEYMKKEKIEREKENREEKISDQRIFEVAGNKFELLESNLIEDSDGDIDLVNTWKFTNNTKEATSAALNVYITFMQKDQDMDTPGSIFIKEGSTDQLADYSFENVEPGQSKVFFTSYKLKDKESPVTIKISDIDGTDDSKIQVPLLDMETVTVDGLDVPE</sequence>
<dbReference type="InterPro" id="IPR029050">
    <property type="entry name" value="Immunoprotect_excell_Ig-like"/>
</dbReference>
<protein>
    <submittedName>
        <fullName evidence="4">DUF5067 domain-containing protein</fullName>
    </submittedName>
</protein>
<dbReference type="Gene3D" id="2.60.40.1240">
    <property type="match status" value="1"/>
</dbReference>
<evidence type="ECO:0000256" key="2">
    <source>
        <dbReference type="SAM" id="SignalP"/>
    </source>
</evidence>
<comment type="caution">
    <text evidence="4">The sequence shown here is derived from an EMBL/GenBank/DDBJ whole genome shotgun (WGS) entry which is preliminary data.</text>
</comment>
<keyword evidence="5" id="KW-1185">Reference proteome</keyword>